<name>A0ACC0Q0H2_RHOML</name>
<sequence length="90" mass="9694">MASHSSCDFSSPNRLKTLCKLLDVIRPDPFPNSNISNAALMSSSSPSPLPSFFISLRKSPKSIKLSPSASRSSMTPRASSCDMYSPIEAK</sequence>
<evidence type="ECO:0000313" key="1">
    <source>
        <dbReference type="EMBL" id="KAI8570293.1"/>
    </source>
</evidence>
<comment type="caution">
    <text evidence="1">The sequence shown here is derived from an EMBL/GenBank/DDBJ whole genome shotgun (WGS) entry which is preliminary data.</text>
</comment>
<dbReference type="EMBL" id="CM046388">
    <property type="protein sequence ID" value="KAI8570293.1"/>
    <property type="molecule type" value="Genomic_DNA"/>
</dbReference>
<protein>
    <submittedName>
        <fullName evidence="1">Uncharacterized protein</fullName>
    </submittedName>
</protein>
<accession>A0ACC0Q0H2</accession>
<gene>
    <name evidence="1" type="ORF">RHMOL_Rhmol01G0023200</name>
</gene>
<keyword evidence="2" id="KW-1185">Reference proteome</keyword>
<dbReference type="Proteomes" id="UP001062846">
    <property type="component" value="Chromosome 1"/>
</dbReference>
<proteinExistence type="predicted"/>
<evidence type="ECO:0000313" key="2">
    <source>
        <dbReference type="Proteomes" id="UP001062846"/>
    </source>
</evidence>
<reference evidence="1" key="1">
    <citation type="submission" date="2022-02" db="EMBL/GenBank/DDBJ databases">
        <title>Plant Genome Project.</title>
        <authorList>
            <person name="Zhang R.-G."/>
        </authorList>
    </citation>
    <scope>NUCLEOTIDE SEQUENCE</scope>
    <source>
        <strain evidence="1">AT1</strain>
    </source>
</reference>
<organism evidence="1 2">
    <name type="scientific">Rhododendron molle</name>
    <name type="common">Chinese azalea</name>
    <name type="synonym">Azalea mollis</name>
    <dbReference type="NCBI Taxonomy" id="49168"/>
    <lineage>
        <taxon>Eukaryota</taxon>
        <taxon>Viridiplantae</taxon>
        <taxon>Streptophyta</taxon>
        <taxon>Embryophyta</taxon>
        <taxon>Tracheophyta</taxon>
        <taxon>Spermatophyta</taxon>
        <taxon>Magnoliopsida</taxon>
        <taxon>eudicotyledons</taxon>
        <taxon>Gunneridae</taxon>
        <taxon>Pentapetalae</taxon>
        <taxon>asterids</taxon>
        <taxon>Ericales</taxon>
        <taxon>Ericaceae</taxon>
        <taxon>Ericoideae</taxon>
        <taxon>Rhodoreae</taxon>
        <taxon>Rhododendron</taxon>
    </lineage>
</organism>